<feature type="compositionally biased region" description="Polar residues" evidence="1">
    <location>
        <begin position="1"/>
        <end position="24"/>
    </location>
</feature>
<reference evidence="2" key="1">
    <citation type="submission" date="2022-10" db="EMBL/GenBank/DDBJ databases">
        <title>Puccinia triticina Genome sequencing and assembly.</title>
        <authorList>
            <person name="Li C."/>
        </authorList>
    </citation>
    <scope>NUCLEOTIDE SEQUENCE</scope>
    <source>
        <strain evidence="2">Pt15</strain>
    </source>
</reference>
<accession>A0ABY7CQ08</accession>
<dbReference type="GeneID" id="77812538"/>
<feature type="compositionally biased region" description="Low complexity" evidence="1">
    <location>
        <begin position="124"/>
        <end position="142"/>
    </location>
</feature>
<dbReference type="RefSeq" id="XP_053022886.1">
    <property type="nucleotide sequence ID" value="XM_053171643.1"/>
</dbReference>
<dbReference type="Proteomes" id="UP001164743">
    <property type="component" value="Chromosome 8A"/>
</dbReference>
<feature type="region of interest" description="Disordered" evidence="1">
    <location>
        <begin position="117"/>
        <end position="142"/>
    </location>
</feature>
<evidence type="ECO:0000256" key="1">
    <source>
        <dbReference type="SAM" id="MobiDB-lite"/>
    </source>
</evidence>
<feature type="region of interest" description="Disordered" evidence="1">
    <location>
        <begin position="199"/>
        <end position="219"/>
    </location>
</feature>
<organism evidence="2 3">
    <name type="scientific">Puccinia triticina</name>
    <dbReference type="NCBI Taxonomy" id="208348"/>
    <lineage>
        <taxon>Eukaryota</taxon>
        <taxon>Fungi</taxon>
        <taxon>Dikarya</taxon>
        <taxon>Basidiomycota</taxon>
        <taxon>Pucciniomycotina</taxon>
        <taxon>Pucciniomycetes</taxon>
        <taxon>Pucciniales</taxon>
        <taxon>Pucciniaceae</taxon>
        <taxon>Puccinia</taxon>
    </lineage>
</organism>
<evidence type="ECO:0000313" key="2">
    <source>
        <dbReference type="EMBL" id="WAQ87331.1"/>
    </source>
</evidence>
<name>A0ABY7CQ08_9BASI</name>
<evidence type="ECO:0000313" key="3">
    <source>
        <dbReference type="Proteomes" id="UP001164743"/>
    </source>
</evidence>
<sequence length="279" mass="29946">MSFDASTATGSLPQTMNPLSNAANQGRPPQRQRNEGTPASPRVAFNPFLLLNPTNPKGACKDPNGLPGDPLILTPTQQLYADFGVQPVAEDLLLRYELTSPLPKSLCPSTTRINPEPAVGKWPGGPASIPSSSPTRIPSPAATGAATFTRLPIKRYRPHDPPPLEETDLTCRPAKKAAKPVKATHIVSKQQRQNVIQGGFGSLNNAKKPKTNGRGRRGEIKTGANKSVILKQAAEFAVWMAIGNSALSSKISRLENILLSHCIQVQLLSPPQKGPLDRW</sequence>
<proteinExistence type="predicted"/>
<dbReference type="EMBL" id="CP110428">
    <property type="protein sequence ID" value="WAQ87331.1"/>
    <property type="molecule type" value="Genomic_DNA"/>
</dbReference>
<keyword evidence="3" id="KW-1185">Reference proteome</keyword>
<gene>
    <name evidence="2" type="ORF">PtA15_8A235</name>
</gene>
<protein>
    <submittedName>
        <fullName evidence="2">Uncharacterized protein</fullName>
    </submittedName>
</protein>
<feature type="region of interest" description="Disordered" evidence="1">
    <location>
        <begin position="1"/>
        <end position="48"/>
    </location>
</feature>